<dbReference type="EMBL" id="JAPZBQ010000004">
    <property type="protein sequence ID" value="KAJ5335307.1"/>
    <property type="molecule type" value="Genomic_DNA"/>
</dbReference>
<reference evidence="1" key="1">
    <citation type="submission" date="2022-12" db="EMBL/GenBank/DDBJ databases">
        <authorList>
            <person name="Petersen C."/>
        </authorList>
    </citation>
    <scope>NUCLEOTIDE SEQUENCE</scope>
    <source>
        <strain evidence="1">IBT 35673</strain>
    </source>
</reference>
<evidence type="ECO:0000313" key="2">
    <source>
        <dbReference type="Proteomes" id="UP001147695"/>
    </source>
</evidence>
<protein>
    <submittedName>
        <fullName evidence="1">Uncharacterized protein</fullName>
    </submittedName>
</protein>
<reference evidence="1" key="2">
    <citation type="journal article" date="2023" name="IMA Fungus">
        <title>Comparative genomic study of the Penicillium genus elucidates a diverse pangenome and 15 lateral gene transfer events.</title>
        <authorList>
            <person name="Petersen C."/>
            <person name="Sorensen T."/>
            <person name="Nielsen M.R."/>
            <person name="Sondergaard T.E."/>
            <person name="Sorensen J.L."/>
            <person name="Fitzpatrick D.A."/>
            <person name="Frisvad J.C."/>
            <person name="Nielsen K.L."/>
        </authorList>
    </citation>
    <scope>NUCLEOTIDE SEQUENCE</scope>
    <source>
        <strain evidence="1">IBT 35673</strain>
    </source>
</reference>
<dbReference type="Proteomes" id="UP001147695">
    <property type="component" value="Unassembled WGS sequence"/>
</dbReference>
<dbReference type="AlphaFoldDB" id="A0A9W9UF33"/>
<sequence length="281" mass="32202">MALAMNLFYTSISSLKDHASRASSTQVEHGLFIAGLFSVILYHTRHQVPIYHRKFHKKKIYLYIHIVTGLSEAFKYRVKGVRQGHWNTLPDIYDVLSCLIWSWTSFELVKTLRRGDPRTTRPPYQVAASLRPTIAVISYIWGIPSLHKVSIRSLDSFLWARLVIYFFTYSPYISSFRSSTIYAISIPLASAISVHESRVPGATFIFVLATAFVTKLNSWTTRQSESLRNCNSYDSSSSISGYKKKLVAVLVRLGFVELKELRKVGTFRELDEEVRDDYVPN</sequence>
<comment type="caution">
    <text evidence="1">The sequence shown here is derived from an EMBL/GenBank/DDBJ whole genome shotgun (WGS) entry which is preliminary data.</text>
</comment>
<accession>A0A9W9UF33</accession>
<name>A0A9W9UF33_PENBR</name>
<organism evidence="1 2">
    <name type="scientific">Penicillium brevicompactum</name>
    <dbReference type="NCBI Taxonomy" id="5074"/>
    <lineage>
        <taxon>Eukaryota</taxon>
        <taxon>Fungi</taxon>
        <taxon>Dikarya</taxon>
        <taxon>Ascomycota</taxon>
        <taxon>Pezizomycotina</taxon>
        <taxon>Eurotiomycetes</taxon>
        <taxon>Eurotiomycetidae</taxon>
        <taxon>Eurotiales</taxon>
        <taxon>Aspergillaceae</taxon>
        <taxon>Penicillium</taxon>
    </lineage>
</organism>
<gene>
    <name evidence="1" type="ORF">N7452_007710</name>
</gene>
<evidence type="ECO:0000313" key="1">
    <source>
        <dbReference type="EMBL" id="KAJ5335307.1"/>
    </source>
</evidence>
<proteinExistence type="predicted"/>